<dbReference type="GO" id="GO:1990961">
    <property type="term" value="P:xenobiotic detoxification by transmembrane export across the plasma membrane"/>
    <property type="evidence" value="ECO:0007669"/>
    <property type="project" value="InterPro"/>
</dbReference>
<dbReference type="SMART" id="SM00382">
    <property type="entry name" value="AAA"/>
    <property type="match status" value="2"/>
</dbReference>
<dbReference type="CDD" id="cd03233">
    <property type="entry name" value="ABCG_PDR_domain1"/>
    <property type="match status" value="1"/>
</dbReference>
<dbReference type="EMBL" id="KN880883">
    <property type="protein sequence ID" value="KIY61725.1"/>
    <property type="molecule type" value="Genomic_DNA"/>
</dbReference>
<feature type="transmembrane region" description="Helical" evidence="11">
    <location>
        <begin position="1288"/>
        <end position="1310"/>
    </location>
</feature>
<feature type="transmembrane region" description="Helical" evidence="11">
    <location>
        <begin position="1167"/>
        <end position="1186"/>
    </location>
</feature>
<dbReference type="InterPro" id="IPR010929">
    <property type="entry name" value="PDR_CDR_ABC"/>
</dbReference>
<evidence type="ECO:0000313" key="13">
    <source>
        <dbReference type="EMBL" id="KIY61725.1"/>
    </source>
</evidence>
<keyword evidence="3" id="KW-0813">Transport</keyword>
<evidence type="ECO:0000256" key="1">
    <source>
        <dbReference type="ARBA" id="ARBA00004141"/>
    </source>
</evidence>
<dbReference type="InterPro" id="IPR043926">
    <property type="entry name" value="ABCG_dom"/>
</dbReference>
<dbReference type="InterPro" id="IPR017871">
    <property type="entry name" value="ABC_transporter-like_CS"/>
</dbReference>
<dbReference type="NCBIfam" id="TIGR00956">
    <property type="entry name" value="3a01205"/>
    <property type="match status" value="1"/>
</dbReference>
<dbReference type="InterPro" id="IPR003593">
    <property type="entry name" value="AAA+_ATPase"/>
</dbReference>
<dbReference type="Pfam" id="PF06422">
    <property type="entry name" value="PDR_CDR"/>
    <property type="match status" value="1"/>
</dbReference>
<evidence type="ECO:0000256" key="5">
    <source>
        <dbReference type="ARBA" id="ARBA00022737"/>
    </source>
</evidence>
<keyword evidence="7" id="KW-0067">ATP-binding</keyword>
<feature type="transmembrane region" description="Helical" evidence="11">
    <location>
        <begin position="1242"/>
        <end position="1268"/>
    </location>
</feature>
<feature type="region of interest" description="Disordered" evidence="10">
    <location>
        <begin position="61"/>
        <end position="83"/>
    </location>
</feature>
<feature type="transmembrane region" description="Helical" evidence="11">
    <location>
        <begin position="751"/>
        <end position="772"/>
    </location>
</feature>
<dbReference type="InterPro" id="IPR034001">
    <property type="entry name" value="ABCG_PDR_1"/>
</dbReference>
<evidence type="ECO:0000256" key="2">
    <source>
        <dbReference type="ARBA" id="ARBA00006012"/>
    </source>
</evidence>
<dbReference type="STRING" id="1314674.A0A0D7AUR5"/>
<evidence type="ECO:0000256" key="6">
    <source>
        <dbReference type="ARBA" id="ARBA00022741"/>
    </source>
</evidence>
<dbReference type="Pfam" id="PF14510">
    <property type="entry name" value="ABC_trans_N"/>
    <property type="match status" value="1"/>
</dbReference>
<dbReference type="PANTHER" id="PTHR19241">
    <property type="entry name" value="ATP-BINDING CASSETTE TRANSPORTER"/>
    <property type="match status" value="1"/>
</dbReference>
<feature type="domain" description="ABC transporter" evidence="12">
    <location>
        <begin position="141"/>
        <end position="395"/>
    </location>
</feature>
<evidence type="ECO:0000256" key="11">
    <source>
        <dbReference type="SAM" id="Phobius"/>
    </source>
</evidence>
<dbReference type="GO" id="GO:0016887">
    <property type="term" value="F:ATP hydrolysis activity"/>
    <property type="evidence" value="ECO:0007669"/>
    <property type="project" value="InterPro"/>
</dbReference>
<evidence type="ECO:0000256" key="7">
    <source>
        <dbReference type="ARBA" id="ARBA00022840"/>
    </source>
</evidence>
<keyword evidence="5" id="KW-0677">Repeat</keyword>
<feature type="transmembrane region" description="Helical" evidence="11">
    <location>
        <begin position="1440"/>
        <end position="1459"/>
    </location>
</feature>
<feature type="transmembrane region" description="Helical" evidence="11">
    <location>
        <begin position="1198"/>
        <end position="1221"/>
    </location>
</feature>
<sequence length="1470" mass="163615">MFSPLAPTSAVAAATGRNEAPIPLTQYDADGDSTRTAYDEVDHNAERAVTQLARTVTNASLASKGQHLSEGDNPFEGASDPRLDPNSGKFDYHLWMRSVLHLSERNPDRTQRTAGISYKNLNVYGYGKPTDHQKTVGNVLMDIPSMVGGLFGNKGQRIDILRNFDGLVKHGEMLVVLGRPGSGCTTLLKTIAGETHGFYVQEDSEINYQGIPGSTMHKDFRGEVVYNSETDVHFANLTVGQTLSFAARARTPRTRIPGVTRDMYAEHMRDVVMAAFGLSHTINTKVGNDYIRGVSGGERKRVSIAEVALSGAPLQCWDNSTRGLDSATALEFVKTLRLATRYQGSTAVVAIYQASQDIYDLFDRAVVLYEGRQIFFGHIAEAKTFFTDMGFECPDRQTTADFLTSLTNPAERIIKPGFEGRVPHTPDEFAKAWHDSPARQKLLAEIAEYDSEYPVGGDQLDKFRVSRKNDKAKGMRSRSPYTISTPMQVKLCLGRGFQRLLGDMTLFFTTLFGQFSMALVIGSVFYNLAPTTGSFYSRGALLFFAILMNAFSSALEILTLYEQRPIVEKHSRMAFYHPASEAVASMICDLPSKILVSLSFNLTLYFMTNLRRAADHFFIFLLFSFMCTLAMSMVFRCIGAMSRTIAQAMAPAAILILALVIYTGFVIPTREMVVWFRWINYINPIAYAFESLMVNEFHGRDFPCAAFVPMGDGYSDLASQICATTGAIAGESVVHGANYLGTTYKYTHGHLWRNLGILIGFILFFCGVYLLATEWITSAKSKGEVLVFRRGHLPSKNKVQDDEEGQGEFVKEDVSADLDAAAAKIQRQTAVFHWEDVCYDIKIKGEPRRLLTHVNGWVEPGTLTALMGASGAGKTTLLDVLASRVTMGVVTGSMLVDGNERDQSFQRKTGYVQQQDLHLSTSTVREALAFSARLRQPQDVSEQEKMEYVDEVIKLLEMDKYADAVVGVPGEGLNVEQRKRLTIGVELAAKPQLLLFLDEPTSGLDSQTAWSICKLLRKLAANGQAILCTIHQPSGMLFQEFDRLLFLARGGRTVYYGDIGKDSRTLIDYFERQGAPPCPPSANPAEWMLQIIGAAPGAVAVRDFVEAWDSSPELQAVKAELVRKRENAKPVAHDPKAHPSFAAGYVTQYLLCSYRVFQQLWRTPSYIYSKTALSLLTSLFIGFSFFKADNTLQGLQNQMFSVFMLLTIFGNLVNQMMPHFVTQRSLYEVRERPSKTYSWQTFMLANITAELPWNSLMAVIMFICWYYPIGLYRNAEPTGAMTERSGLMFLFIWNFLMFTSTFAHMIIAGIDLAETGGNIANLLFSMCLIFCGVLAGPSVFPRFWIFMYRVSPFTYLVSGMLSTGLANTAALCSSVEVSRFDPPSGMDCGTYMAPYISSMGGQVYNPNATEQCQFCSVTSTNAFLSQVSADYTVRWRNYGIFWAYIIFNIFGALFLYWLARVPKGSKSKTK</sequence>
<dbReference type="FunFam" id="3.40.50.300:FF:000054">
    <property type="entry name" value="ABC multidrug transporter atrF"/>
    <property type="match status" value="1"/>
</dbReference>
<evidence type="ECO:0000256" key="4">
    <source>
        <dbReference type="ARBA" id="ARBA00022692"/>
    </source>
</evidence>
<dbReference type="InterPro" id="IPR013525">
    <property type="entry name" value="ABC2_TM"/>
</dbReference>
<evidence type="ECO:0000313" key="14">
    <source>
        <dbReference type="Proteomes" id="UP000054007"/>
    </source>
</evidence>
<dbReference type="PROSITE" id="PS00211">
    <property type="entry name" value="ABC_TRANSPORTER_1"/>
    <property type="match status" value="1"/>
</dbReference>
<evidence type="ECO:0000259" key="12">
    <source>
        <dbReference type="PROSITE" id="PS50893"/>
    </source>
</evidence>
<dbReference type="SUPFAM" id="SSF52540">
    <property type="entry name" value="P-loop containing nucleoside triphosphate hydrolases"/>
    <property type="match status" value="2"/>
</dbReference>
<feature type="transmembrane region" description="Helical" evidence="11">
    <location>
        <begin position="645"/>
        <end position="667"/>
    </location>
</feature>
<protein>
    <submittedName>
        <fullName evidence="13">AtrD, ABC-transporter</fullName>
    </submittedName>
</protein>
<feature type="transmembrane region" description="Helical" evidence="11">
    <location>
        <begin position="505"/>
        <end position="528"/>
    </location>
</feature>
<evidence type="ECO:0000256" key="9">
    <source>
        <dbReference type="ARBA" id="ARBA00023136"/>
    </source>
</evidence>
<dbReference type="CDD" id="cd03232">
    <property type="entry name" value="ABCG_PDR_domain2"/>
    <property type="match status" value="1"/>
</dbReference>
<feature type="transmembrane region" description="Helical" evidence="11">
    <location>
        <begin position="617"/>
        <end position="638"/>
    </location>
</feature>
<evidence type="ECO:0000256" key="3">
    <source>
        <dbReference type="ARBA" id="ARBA00022448"/>
    </source>
</evidence>
<dbReference type="PROSITE" id="PS50893">
    <property type="entry name" value="ABC_TRANSPORTER_2"/>
    <property type="match status" value="2"/>
</dbReference>
<dbReference type="InterPro" id="IPR034003">
    <property type="entry name" value="ABCG_PDR_2"/>
</dbReference>
<name>A0A0D7AUR5_9AGAR</name>
<reference evidence="13 14" key="1">
    <citation type="journal article" date="2015" name="Fungal Genet. Biol.">
        <title>Evolution of novel wood decay mechanisms in Agaricales revealed by the genome sequences of Fistulina hepatica and Cylindrobasidium torrendii.</title>
        <authorList>
            <person name="Floudas D."/>
            <person name="Held B.W."/>
            <person name="Riley R."/>
            <person name="Nagy L.G."/>
            <person name="Koehler G."/>
            <person name="Ransdell A.S."/>
            <person name="Younus H."/>
            <person name="Chow J."/>
            <person name="Chiniquy J."/>
            <person name="Lipzen A."/>
            <person name="Tritt A."/>
            <person name="Sun H."/>
            <person name="Haridas S."/>
            <person name="LaButti K."/>
            <person name="Ohm R.A."/>
            <person name="Kues U."/>
            <person name="Blanchette R.A."/>
            <person name="Grigoriev I.V."/>
            <person name="Minto R.E."/>
            <person name="Hibbett D.S."/>
        </authorList>
    </citation>
    <scope>NUCLEOTIDE SEQUENCE [LARGE SCALE GENOMIC DNA]</scope>
    <source>
        <strain evidence="13 14">FP15055 ss-10</strain>
    </source>
</reference>
<dbReference type="GO" id="GO:0140359">
    <property type="term" value="F:ABC-type transporter activity"/>
    <property type="evidence" value="ECO:0007669"/>
    <property type="project" value="InterPro"/>
</dbReference>
<keyword evidence="14" id="KW-1185">Reference proteome</keyword>
<dbReference type="Pfam" id="PF19055">
    <property type="entry name" value="ABC2_membrane_7"/>
    <property type="match status" value="1"/>
</dbReference>
<feature type="transmembrane region" description="Helical" evidence="11">
    <location>
        <begin position="582"/>
        <end position="605"/>
    </location>
</feature>
<dbReference type="Proteomes" id="UP000054007">
    <property type="component" value="Unassembled WGS sequence"/>
</dbReference>
<keyword evidence="9 11" id="KW-0472">Membrane</keyword>
<dbReference type="Pfam" id="PF01061">
    <property type="entry name" value="ABC2_membrane"/>
    <property type="match status" value="2"/>
</dbReference>
<dbReference type="InterPro" id="IPR029481">
    <property type="entry name" value="ABC_trans_N"/>
</dbReference>
<evidence type="ECO:0000256" key="10">
    <source>
        <dbReference type="SAM" id="MobiDB-lite"/>
    </source>
</evidence>
<proteinExistence type="inferred from homology"/>
<dbReference type="FunFam" id="3.40.50.300:FF:000881">
    <property type="entry name" value="ABC multidrug transporter A-1"/>
    <property type="match status" value="1"/>
</dbReference>
<organism evidence="13 14">
    <name type="scientific">Cylindrobasidium torrendii FP15055 ss-10</name>
    <dbReference type="NCBI Taxonomy" id="1314674"/>
    <lineage>
        <taxon>Eukaryota</taxon>
        <taxon>Fungi</taxon>
        <taxon>Dikarya</taxon>
        <taxon>Basidiomycota</taxon>
        <taxon>Agaricomycotina</taxon>
        <taxon>Agaricomycetes</taxon>
        <taxon>Agaricomycetidae</taxon>
        <taxon>Agaricales</taxon>
        <taxon>Marasmiineae</taxon>
        <taxon>Physalacriaceae</taxon>
        <taxon>Cylindrobasidium</taxon>
    </lineage>
</organism>
<dbReference type="GO" id="GO:0016020">
    <property type="term" value="C:membrane"/>
    <property type="evidence" value="ECO:0007669"/>
    <property type="project" value="UniProtKB-SubCell"/>
</dbReference>
<evidence type="ECO:0000256" key="8">
    <source>
        <dbReference type="ARBA" id="ARBA00022989"/>
    </source>
</evidence>
<comment type="similarity">
    <text evidence="2">Belongs to the ABC transporter superfamily. ABCG family. PDR (TC 3.A.1.205) subfamily.</text>
</comment>
<dbReference type="OrthoDB" id="245989at2759"/>
<accession>A0A0D7AUR5</accession>
<dbReference type="InterPro" id="IPR027417">
    <property type="entry name" value="P-loop_NTPase"/>
</dbReference>
<keyword evidence="4 11" id="KW-0812">Transmembrane</keyword>
<feature type="transmembrane region" description="Helical" evidence="11">
    <location>
        <begin position="540"/>
        <end position="561"/>
    </location>
</feature>
<comment type="subcellular location">
    <subcellularLocation>
        <location evidence="1">Membrane</location>
        <topology evidence="1">Multi-pass membrane protein</topology>
    </subcellularLocation>
</comment>
<keyword evidence="6" id="KW-0547">Nucleotide-binding</keyword>
<dbReference type="Gene3D" id="3.40.50.300">
    <property type="entry name" value="P-loop containing nucleotide triphosphate hydrolases"/>
    <property type="match status" value="2"/>
</dbReference>
<dbReference type="InterPro" id="IPR005285">
    <property type="entry name" value="Drug-R_PDR/CDR"/>
</dbReference>
<keyword evidence="8 11" id="KW-1133">Transmembrane helix</keyword>
<dbReference type="InterPro" id="IPR003439">
    <property type="entry name" value="ABC_transporter-like_ATP-bd"/>
</dbReference>
<feature type="domain" description="ABC transporter" evidence="12">
    <location>
        <begin position="832"/>
        <end position="1074"/>
    </location>
</feature>
<dbReference type="Pfam" id="PF00005">
    <property type="entry name" value="ABC_tran"/>
    <property type="match status" value="2"/>
</dbReference>
<dbReference type="GO" id="GO:0005524">
    <property type="term" value="F:ATP binding"/>
    <property type="evidence" value="ECO:0007669"/>
    <property type="project" value="UniProtKB-KW"/>
</dbReference>
<feature type="transmembrane region" description="Helical" evidence="11">
    <location>
        <begin position="1322"/>
        <end position="1345"/>
    </location>
</feature>
<gene>
    <name evidence="13" type="ORF">CYLTODRAFT_495093</name>
</gene>